<comment type="similarity">
    <text evidence="6">Belongs to the azoreductase type 1 family.</text>
</comment>
<evidence type="ECO:0000259" key="7">
    <source>
        <dbReference type="Pfam" id="PF02525"/>
    </source>
</evidence>
<dbReference type="Pfam" id="PF02525">
    <property type="entry name" value="Flavodoxin_2"/>
    <property type="match status" value="1"/>
</dbReference>
<dbReference type="PATRIC" id="fig|743698.3.peg.601"/>
<dbReference type="HAMAP" id="MF_01216">
    <property type="entry name" value="Azoreductase_type1"/>
    <property type="match status" value="1"/>
</dbReference>
<dbReference type="InterPro" id="IPR029039">
    <property type="entry name" value="Flavoprotein-like_sf"/>
</dbReference>
<dbReference type="PANTHER" id="PTHR43741:SF4">
    <property type="entry name" value="FMN-DEPENDENT NADH:QUINONE OXIDOREDUCTASE"/>
    <property type="match status" value="1"/>
</dbReference>
<sequence>MSTKVLVIYGTVSSDEKSYSKELAHRFVKHYQELNPNDEIIHLDLNKTPMALKTLTVDNFATYFNEEDSDVYINQLKEVNKVIMACPMNNFNVSGLVKNYLDHVLVANKTFSYKYSKKGDAIGLLPHLSVQILTTQGAPFGWYPWGNHTEYLKGTWEFVGAKVNEPILVAGTKVAPTSSLTPQELIDQYDEQIKKVVKTF</sequence>
<comment type="catalytic activity">
    <reaction evidence="5">
        <text>N,N-dimethyl-1,4-phenylenediamine + anthranilate + 2 NAD(+) = 2-(4-dimethylaminophenyl)diazenylbenzoate + 2 NADH + 2 H(+)</text>
        <dbReference type="Rhea" id="RHEA:55872"/>
        <dbReference type="ChEBI" id="CHEBI:15378"/>
        <dbReference type="ChEBI" id="CHEBI:15783"/>
        <dbReference type="ChEBI" id="CHEBI:16567"/>
        <dbReference type="ChEBI" id="CHEBI:57540"/>
        <dbReference type="ChEBI" id="CHEBI:57945"/>
        <dbReference type="ChEBI" id="CHEBI:71579"/>
        <dbReference type="EC" id="1.7.1.17"/>
    </reaction>
    <physiologicalReaction direction="right-to-left" evidence="5">
        <dbReference type="Rhea" id="RHEA:55874"/>
    </physiologicalReaction>
</comment>
<evidence type="ECO:0000256" key="4">
    <source>
        <dbReference type="ARBA" id="ARBA00023027"/>
    </source>
</evidence>
<dbReference type="InterPro" id="IPR023048">
    <property type="entry name" value="NADH:quinone_OxRdtase_FMN_depd"/>
</dbReference>
<evidence type="ECO:0000256" key="2">
    <source>
        <dbReference type="ARBA" id="ARBA00022643"/>
    </source>
</evidence>
<reference evidence="9" key="2">
    <citation type="submission" date="2015-06" db="EMBL/GenBank/DDBJ databases">
        <title>Complete genome sequence of Spiroplasma eriocheiris TDA-040725-5 (DSM 21848).</title>
        <authorList>
            <person name="Lo W.-S."/>
            <person name="Kuo C.-H."/>
        </authorList>
    </citation>
    <scope>NUCLEOTIDE SEQUENCE [LARGE SCALE GENOMIC DNA]</scope>
    <source>
        <strain evidence="9">TDA-040725-5</strain>
    </source>
</reference>
<feature type="binding site" evidence="6">
    <location>
        <begin position="18"/>
        <end position="20"/>
    </location>
    <ligand>
        <name>FMN</name>
        <dbReference type="ChEBI" id="CHEBI:58210"/>
    </ligand>
</feature>
<evidence type="ECO:0000256" key="1">
    <source>
        <dbReference type="ARBA" id="ARBA00022630"/>
    </source>
</evidence>
<keyword evidence="3 6" id="KW-0560">Oxidoreductase</keyword>
<evidence type="ECO:0000256" key="5">
    <source>
        <dbReference type="ARBA" id="ARBA00048542"/>
    </source>
</evidence>
<dbReference type="KEGG" id="seri:SERIO_v1c06010"/>
<dbReference type="GO" id="GO:0010181">
    <property type="term" value="F:FMN binding"/>
    <property type="evidence" value="ECO:0007669"/>
    <property type="project" value="UniProtKB-UniRule"/>
</dbReference>
<proteinExistence type="inferred from homology"/>
<feature type="domain" description="Flavodoxin-like fold" evidence="7">
    <location>
        <begin position="3"/>
        <end position="192"/>
    </location>
</feature>
<comment type="caution">
    <text evidence="6">Lacks conserved residue(s) required for the propagation of feature annotation.</text>
</comment>
<dbReference type="EMBL" id="CP011856">
    <property type="protein sequence ID" value="AKM54172.1"/>
    <property type="molecule type" value="Genomic_DNA"/>
</dbReference>
<keyword evidence="9" id="KW-1185">Reference proteome</keyword>
<dbReference type="NCBIfam" id="NF002370">
    <property type="entry name" value="PRK01355.1"/>
    <property type="match status" value="1"/>
</dbReference>
<evidence type="ECO:0000313" key="9">
    <source>
        <dbReference type="Proteomes" id="UP000035661"/>
    </source>
</evidence>
<keyword evidence="1 6" id="KW-0285">Flavoprotein</keyword>
<evidence type="ECO:0000256" key="3">
    <source>
        <dbReference type="ARBA" id="ARBA00023002"/>
    </source>
</evidence>
<comment type="function">
    <text evidence="6">Also exhibits azoreductase activity. Catalyzes the reductive cleavage of the azo bond in aromatic azo compounds to the corresponding amines.</text>
</comment>
<comment type="cofactor">
    <cofactor evidence="6">
        <name>FMN</name>
        <dbReference type="ChEBI" id="CHEBI:58210"/>
    </cofactor>
    <text evidence="6">Binds 1 FMN per subunit.</text>
</comment>
<comment type="catalytic activity">
    <reaction evidence="6">
        <text>2 a quinone + NADH + H(+) = 2 a 1,4-benzosemiquinone + NAD(+)</text>
        <dbReference type="Rhea" id="RHEA:65952"/>
        <dbReference type="ChEBI" id="CHEBI:15378"/>
        <dbReference type="ChEBI" id="CHEBI:57540"/>
        <dbReference type="ChEBI" id="CHEBI:57945"/>
        <dbReference type="ChEBI" id="CHEBI:132124"/>
        <dbReference type="ChEBI" id="CHEBI:134225"/>
    </reaction>
</comment>
<dbReference type="SUPFAM" id="SSF52218">
    <property type="entry name" value="Flavoproteins"/>
    <property type="match status" value="1"/>
</dbReference>
<protein>
    <recommendedName>
        <fullName evidence="6">FMN dependent NADH:quinone oxidoreductase</fullName>
        <ecNumber evidence="6">1.6.5.-</ecNumber>
    </recommendedName>
    <alternativeName>
        <fullName evidence="6">Azo-dye reductase</fullName>
    </alternativeName>
    <alternativeName>
        <fullName evidence="6">FMN-dependent NADH-azo compound oxidoreductase</fullName>
    </alternativeName>
    <alternativeName>
        <fullName evidence="6">FMN-dependent NADH-azoreductase</fullName>
        <ecNumber evidence="6">1.7.1.17</ecNumber>
    </alternativeName>
</protein>
<dbReference type="InterPro" id="IPR050104">
    <property type="entry name" value="FMN-dep_NADH:Q_OxRdtase_AzoR1"/>
</dbReference>
<evidence type="ECO:0000313" key="8">
    <source>
        <dbReference type="EMBL" id="AKM54172.1"/>
    </source>
</evidence>
<dbReference type="GO" id="GO:0009055">
    <property type="term" value="F:electron transfer activity"/>
    <property type="evidence" value="ECO:0007669"/>
    <property type="project" value="UniProtKB-UniRule"/>
</dbReference>
<reference evidence="8 9" key="1">
    <citation type="journal article" date="2015" name="Genome Biol. Evol.">
        <title>Found and Lost: The Fates of Horizontally Acquired Genes in Arthropod-Symbiotic Spiroplasma.</title>
        <authorList>
            <person name="Lo W.S."/>
            <person name="Gasparich G.E."/>
            <person name="Kuo C.H."/>
        </authorList>
    </citation>
    <scope>NUCLEOTIDE SEQUENCE [LARGE SCALE GENOMIC DNA]</scope>
    <source>
        <strain evidence="9">TDA-040725-5</strain>
    </source>
</reference>
<dbReference type="EC" id="1.7.1.17" evidence="6"/>
<comment type="subunit">
    <text evidence="6">Homodimer.</text>
</comment>
<dbReference type="RefSeq" id="WP_047791406.1">
    <property type="nucleotide sequence ID" value="NZ_CP011856.1"/>
</dbReference>
<dbReference type="Proteomes" id="UP000035661">
    <property type="component" value="Chromosome"/>
</dbReference>
<comment type="function">
    <text evidence="6">Quinone reductase that provides resistance to thiol-specific stress caused by electrophilic quinones.</text>
</comment>
<name>A0A0H3XMJ3_9MOLU</name>
<dbReference type="EC" id="1.6.5.-" evidence="6"/>
<dbReference type="InterPro" id="IPR003680">
    <property type="entry name" value="Flavodoxin_fold"/>
</dbReference>
<evidence type="ECO:0000256" key="6">
    <source>
        <dbReference type="HAMAP-Rule" id="MF_01216"/>
    </source>
</evidence>
<dbReference type="PANTHER" id="PTHR43741">
    <property type="entry name" value="FMN-DEPENDENT NADH-AZOREDUCTASE 1"/>
    <property type="match status" value="1"/>
</dbReference>
<dbReference type="AlphaFoldDB" id="A0A0H3XMJ3"/>
<dbReference type="GO" id="GO:0016652">
    <property type="term" value="F:oxidoreductase activity, acting on NAD(P)H as acceptor"/>
    <property type="evidence" value="ECO:0007669"/>
    <property type="project" value="UniProtKB-UniRule"/>
</dbReference>
<accession>A0A0H3XMJ3</accession>
<keyword evidence="4 6" id="KW-0520">NAD</keyword>
<keyword evidence="2 6" id="KW-0288">FMN</keyword>
<gene>
    <name evidence="8" type="primary">acpD</name>
    <name evidence="6" type="synonym">azoR</name>
    <name evidence="8" type="ORF">SERIO_v1c06010</name>
</gene>
<dbReference type="STRING" id="315358.SERIO_v1c06010"/>
<dbReference type="Gene3D" id="3.40.50.360">
    <property type="match status" value="1"/>
</dbReference>
<dbReference type="GO" id="GO:0016655">
    <property type="term" value="F:oxidoreductase activity, acting on NAD(P)H, quinone or similar compound as acceptor"/>
    <property type="evidence" value="ECO:0007669"/>
    <property type="project" value="InterPro"/>
</dbReference>
<organism evidence="8 9">
    <name type="scientific">Spiroplasma eriocheiris</name>
    <dbReference type="NCBI Taxonomy" id="315358"/>
    <lineage>
        <taxon>Bacteria</taxon>
        <taxon>Bacillati</taxon>
        <taxon>Mycoplasmatota</taxon>
        <taxon>Mollicutes</taxon>
        <taxon>Entomoplasmatales</taxon>
        <taxon>Spiroplasmataceae</taxon>
        <taxon>Spiroplasma</taxon>
    </lineage>
</organism>